<accession>A0A1E3WA51</accession>
<evidence type="ECO:0000256" key="2">
    <source>
        <dbReference type="ARBA" id="ARBA00004651"/>
    </source>
</evidence>
<dbReference type="GO" id="GO:0005886">
    <property type="term" value="C:plasma membrane"/>
    <property type="evidence" value="ECO:0007669"/>
    <property type="project" value="UniProtKB-SubCell"/>
</dbReference>
<evidence type="ECO:0000256" key="20">
    <source>
        <dbReference type="SAM" id="Phobius"/>
    </source>
</evidence>
<evidence type="ECO:0000256" key="19">
    <source>
        <dbReference type="SAM" id="MobiDB-lite"/>
    </source>
</evidence>
<evidence type="ECO:0000256" key="7">
    <source>
        <dbReference type="ARBA" id="ARBA00019373"/>
    </source>
</evidence>
<keyword evidence="10 18" id="KW-0808">Transferase</keyword>
<keyword evidence="13 20" id="KW-1133">Transmembrane helix</keyword>
<keyword evidence="9" id="KW-0444">Lipid biosynthesis</keyword>
<sequence length="283" mass="29480">MLLSPWSFLALVIVAAGLLLWEWGSATRGNGFDGTSLIQAVSVVALTVFIALGRFDLGFFVLGATAVVVGYSAPDRGRAMWAVAGLAYVALPAAALIWLRSDPQFGLAAVLFLLAVAWTTDTASYIGGRGFGGSKLAPTVSPKKTWSGFLVGILIPALVGYGFAVYLGGTSRLGLALVAIGLALACQMGDLLESAVKRHFGVKDMSQLIPGHGGLFDRIDSLLLAAVLAGLIALRDLASPGAGLSSGRGESAVSPSHIHGHRAATVHQTAETDHRARRHRLDR</sequence>
<organism evidence="21 22">
    <name type="scientific">Methyloceanibacter marginalis</name>
    <dbReference type="NCBI Taxonomy" id="1774971"/>
    <lineage>
        <taxon>Bacteria</taxon>
        <taxon>Pseudomonadati</taxon>
        <taxon>Pseudomonadota</taxon>
        <taxon>Alphaproteobacteria</taxon>
        <taxon>Hyphomicrobiales</taxon>
        <taxon>Hyphomicrobiaceae</taxon>
        <taxon>Methyloceanibacter</taxon>
    </lineage>
</organism>
<dbReference type="Proteomes" id="UP000095042">
    <property type="component" value="Unassembled WGS sequence"/>
</dbReference>
<dbReference type="PANTHER" id="PTHR46382">
    <property type="entry name" value="PHOSPHATIDATE CYTIDYLYLTRANSFERASE"/>
    <property type="match status" value="1"/>
</dbReference>
<keyword evidence="11 18" id="KW-0812">Transmembrane</keyword>
<feature type="transmembrane region" description="Helical" evidence="20">
    <location>
        <begin position="6"/>
        <end position="24"/>
    </location>
</feature>
<feature type="transmembrane region" description="Helical" evidence="20">
    <location>
        <begin position="146"/>
        <end position="167"/>
    </location>
</feature>
<evidence type="ECO:0000313" key="22">
    <source>
        <dbReference type="Proteomes" id="UP000095042"/>
    </source>
</evidence>
<dbReference type="InterPro" id="IPR000374">
    <property type="entry name" value="PC_trans"/>
</dbReference>
<keyword evidence="17" id="KW-1208">Phospholipid metabolism</keyword>
<feature type="transmembrane region" description="Helical" evidence="20">
    <location>
        <begin position="31"/>
        <end position="51"/>
    </location>
</feature>
<gene>
    <name evidence="21" type="ORF">AUC71_13910</name>
</gene>
<evidence type="ECO:0000256" key="15">
    <source>
        <dbReference type="ARBA" id="ARBA00023136"/>
    </source>
</evidence>
<evidence type="ECO:0000313" key="21">
    <source>
        <dbReference type="EMBL" id="ODS02694.1"/>
    </source>
</evidence>
<evidence type="ECO:0000256" key="12">
    <source>
        <dbReference type="ARBA" id="ARBA00022695"/>
    </source>
</evidence>
<dbReference type="EMBL" id="LPWD01000248">
    <property type="protein sequence ID" value="ODS02694.1"/>
    <property type="molecule type" value="Genomic_DNA"/>
</dbReference>
<dbReference type="PROSITE" id="PS01315">
    <property type="entry name" value="CDS"/>
    <property type="match status" value="1"/>
</dbReference>
<evidence type="ECO:0000256" key="1">
    <source>
        <dbReference type="ARBA" id="ARBA00001698"/>
    </source>
</evidence>
<proteinExistence type="inferred from homology"/>
<evidence type="ECO:0000256" key="5">
    <source>
        <dbReference type="ARBA" id="ARBA00010185"/>
    </source>
</evidence>
<feature type="transmembrane region" description="Helical" evidence="20">
    <location>
        <begin position="105"/>
        <end position="126"/>
    </location>
</feature>
<evidence type="ECO:0000256" key="13">
    <source>
        <dbReference type="ARBA" id="ARBA00022989"/>
    </source>
</evidence>
<evidence type="ECO:0000256" key="9">
    <source>
        <dbReference type="ARBA" id="ARBA00022516"/>
    </source>
</evidence>
<comment type="pathway">
    <text evidence="3 18">Phospholipid metabolism; CDP-diacylglycerol biosynthesis; CDP-diacylglycerol from sn-glycerol 3-phosphate: step 3/3.</text>
</comment>
<feature type="region of interest" description="Disordered" evidence="19">
    <location>
        <begin position="245"/>
        <end position="283"/>
    </location>
</feature>
<comment type="pathway">
    <text evidence="4">Lipid metabolism.</text>
</comment>
<evidence type="ECO:0000256" key="3">
    <source>
        <dbReference type="ARBA" id="ARBA00005119"/>
    </source>
</evidence>
<dbReference type="GO" id="GO:0016024">
    <property type="term" value="P:CDP-diacylglycerol biosynthetic process"/>
    <property type="evidence" value="ECO:0007669"/>
    <property type="project" value="UniProtKB-UniPathway"/>
</dbReference>
<evidence type="ECO:0000256" key="16">
    <source>
        <dbReference type="ARBA" id="ARBA00023209"/>
    </source>
</evidence>
<name>A0A1E3WA51_9HYPH</name>
<dbReference type="GO" id="GO:0004605">
    <property type="term" value="F:phosphatidate cytidylyltransferase activity"/>
    <property type="evidence" value="ECO:0007669"/>
    <property type="project" value="UniProtKB-EC"/>
</dbReference>
<dbReference type="AlphaFoldDB" id="A0A1E3WA51"/>
<dbReference type="EC" id="2.7.7.41" evidence="6 18"/>
<evidence type="ECO:0000256" key="4">
    <source>
        <dbReference type="ARBA" id="ARBA00005189"/>
    </source>
</evidence>
<evidence type="ECO:0000256" key="8">
    <source>
        <dbReference type="ARBA" id="ARBA00022475"/>
    </source>
</evidence>
<evidence type="ECO:0000256" key="18">
    <source>
        <dbReference type="RuleBase" id="RU003938"/>
    </source>
</evidence>
<evidence type="ECO:0000256" key="17">
    <source>
        <dbReference type="ARBA" id="ARBA00023264"/>
    </source>
</evidence>
<keyword evidence="12 18" id="KW-0548">Nucleotidyltransferase</keyword>
<evidence type="ECO:0000256" key="11">
    <source>
        <dbReference type="ARBA" id="ARBA00022692"/>
    </source>
</evidence>
<keyword evidence="15 20" id="KW-0472">Membrane</keyword>
<keyword evidence="14" id="KW-0443">Lipid metabolism</keyword>
<keyword evidence="22" id="KW-1185">Reference proteome</keyword>
<protein>
    <recommendedName>
        <fullName evidence="7 18">Phosphatidate cytidylyltransferase</fullName>
        <ecNumber evidence="6 18">2.7.7.41</ecNumber>
    </recommendedName>
</protein>
<evidence type="ECO:0000256" key="6">
    <source>
        <dbReference type="ARBA" id="ARBA00012487"/>
    </source>
</evidence>
<feature type="transmembrane region" description="Helical" evidence="20">
    <location>
        <begin position="80"/>
        <end position="99"/>
    </location>
</feature>
<keyword evidence="16" id="KW-0594">Phospholipid biosynthesis</keyword>
<comment type="subcellular location">
    <subcellularLocation>
        <location evidence="2">Cell membrane</location>
        <topology evidence="2">Multi-pass membrane protein</topology>
    </subcellularLocation>
</comment>
<dbReference type="Pfam" id="PF01148">
    <property type="entry name" value="CTP_transf_1"/>
    <property type="match status" value="1"/>
</dbReference>
<evidence type="ECO:0000256" key="14">
    <source>
        <dbReference type="ARBA" id="ARBA00023098"/>
    </source>
</evidence>
<comment type="catalytic activity">
    <reaction evidence="1 18">
        <text>a 1,2-diacyl-sn-glycero-3-phosphate + CTP + H(+) = a CDP-1,2-diacyl-sn-glycerol + diphosphate</text>
        <dbReference type="Rhea" id="RHEA:16229"/>
        <dbReference type="ChEBI" id="CHEBI:15378"/>
        <dbReference type="ChEBI" id="CHEBI:33019"/>
        <dbReference type="ChEBI" id="CHEBI:37563"/>
        <dbReference type="ChEBI" id="CHEBI:58332"/>
        <dbReference type="ChEBI" id="CHEBI:58608"/>
        <dbReference type="EC" id="2.7.7.41"/>
    </reaction>
</comment>
<keyword evidence="8" id="KW-1003">Cell membrane</keyword>
<comment type="similarity">
    <text evidence="5 18">Belongs to the CDS family.</text>
</comment>
<evidence type="ECO:0000256" key="10">
    <source>
        <dbReference type="ARBA" id="ARBA00022679"/>
    </source>
</evidence>
<dbReference type="UniPathway" id="UPA00557">
    <property type="reaction ID" value="UER00614"/>
</dbReference>
<dbReference type="PANTHER" id="PTHR46382:SF1">
    <property type="entry name" value="PHOSPHATIDATE CYTIDYLYLTRANSFERASE"/>
    <property type="match status" value="1"/>
</dbReference>
<comment type="caution">
    <text evidence="21">The sequence shown here is derived from an EMBL/GenBank/DDBJ whole genome shotgun (WGS) entry which is preliminary data.</text>
</comment>
<reference evidence="21 22" key="1">
    <citation type="journal article" date="2016" name="Environ. Microbiol.">
        <title>New Methyloceanibacter diversity from North Sea sediments includes methanotroph containing solely the soluble methane monooxygenase.</title>
        <authorList>
            <person name="Vekeman B."/>
            <person name="Kerckhof F.M."/>
            <person name="Cremers G."/>
            <person name="de Vos P."/>
            <person name="Vandamme P."/>
            <person name="Boon N."/>
            <person name="Op den Camp H.J."/>
            <person name="Heylen K."/>
        </authorList>
    </citation>
    <scope>NUCLEOTIDE SEQUENCE [LARGE SCALE GENOMIC DNA]</scope>
    <source>
        <strain evidence="21 22">R-67177</strain>
    </source>
</reference>